<proteinExistence type="predicted"/>
<accession>A0A0E9QMK7</accession>
<dbReference type="EMBL" id="GBXM01090416">
    <property type="protein sequence ID" value="JAH18161.1"/>
    <property type="molecule type" value="Transcribed_RNA"/>
</dbReference>
<evidence type="ECO:0000313" key="1">
    <source>
        <dbReference type="EMBL" id="JAH18161.1"/>
    </source>
</evidence>
<reference evidence="1" key="2">
    <citation type="journal article" date="2015" name="Fish Shellfish Immunol.">
        <title>Early steps in the European eel (Anguilla anguilla)-Vibrio vulnificus interaction in the gills: Role of the RtxA13 toxin.</title>
        <authorList>
            <person name="Callol A."/>
            <person name="Pajuelo D."/>
            <person name="Ebbesson L."/>
            <person name="Teles M."/>
            <person name="MacKenzie S."/>
            <person name="Amaro C."/>
        </authorList>
    </citation>
    <scope>NUCLEOTIDE SEQUENCE</scope>
</reference>
<name>A0A0E9QMK7_ANGAN</name>
<protein>
    <submittedName>
        <fullName evidence="1">Uncharacterized protein</fullName>
    </submittedName>
</protein>
<dbReference type="AlphaFoldDB" id="A0A0E9QMK7"/>
<reference evidence="1" key="1">
    <citation type="submission" date="2014-11" db="EMBL/GenBank/DDBJ databases">
        <authorList>
            <person name="Amaro Gonzalez C."/>
        </authorList>
    </citation>
    <scope>NUCLEOTIDE SEQUENCE</scope>
</reference>
<sequence>MSILPHIHLIYLLIRGLQRGDAQFPLILAV</sequence>
<organism evidence="1">
    <name type="scientific">Anguilla anguilla</name>
    <name type="common">European freshwater eel</name>
    <name type="synonym">Muraena anguilla</name>
    <dbReference type="NCBI Taxonomy" id="7936"/>
    <lineage>
        <taxon>Eukaryota</taxon>
        <taxon>Metazoa</taxon>
        <taxon>Chordata</taxon>
        <taxon>Craniata</taxon>
        <taxon>Vertebrata</taxon>
        <taxon>Euteleostomi</taxon>
        <taxon>Actinopterygii</taxon>
        <taxon>Neopterygii</taxon>
        <taxon>Teleostei</taxon>
        <taxon>Anguilliformes</taxon>
        <taxon>Anguillidae</taxon>
        <taxon>Anguilla</taxon>
    </lineage>
</organism>